<dbReference type="Gramene" id="OMO93268">
    <property type="protein sequence ID" value="OMO93268"/>
    <property type="gene ID" value="CCACVL1_06557"/>
</dbReference>
<evidence type="ECO:0000256" key="1">
    <source>
        <dbReference type="SAM" id="MobiDB-lite"/>
    </source>
</evidence>
<comment type="caution">
    <text evidence="2">The sequence shown here is derived from an EMBL/GenBank/DDBJ whole genome shotgun (WGS) entry which is preliminary data.</text>
</comment>
<evidence type="ECO:0000313" key="3">
    <source>
        <dbReference type="Proteomes" id="UP000188268"/>
    </source>
</evidence>
<evidence type="ECO:0000313" key="2">
    <source>
        <dbReference type="EMBL" id="OMO93268.1"/>
    </source>
</evidence>
<dbReference type="PANTHER" id="PTHR35279">
    <property type="match status" value="1"/>
</dbReference>
<dbReference type="SUPFAM" id="SSF75005">
    <property type="entry name" value="Arabinanase/levansucrase/invertase"/>
    <property type="match status" value="3"/>
</dbReference>
<dbReference type="AlphaFoldDB" id="A0A1R3JEL6"/>
<dbReference type="EMBL" id="AWWV01008090">
    <property type="protein sequence ID" value="OMO93268.1"/>
    <property type="molecule type" value="Genomic_DNA"/>
</dbReference>
<feature type="region of interest" description="Disordered" evidence="1">
    <location>
        <begin position="59"/>
        <end position="100"/>
    </location>
</feature>
<reference evidence="2 3" key="1">
    <citation type="submission" date="2013-09" db="EMBL/GenBank/DDBJ databases">
        <title>Corchorus capsularis genome sequencing.</title>
        <authorList>
            <person name="Alam M."/>
            <person name="Haque M.S."/>
            <person name="Islam M.S."/>
            <person name="Emdad E.M."/>
            <person name="Islam M.M."/>
            <person name="Ahmed B."/>
            <person name="Halim A."/>
            <person name="Hossen Q.M.M."/>
            <person name="Hossain M.Z."/>
            <person name="Ahmed R."/>
            <person name="Khan M.M."/>
            <person name="Islam R."/>
            <person name="Rashid M.M."/>
            <person name="Khan S.A."/>
            <person name="Rahman M.S."/>
            <person name="Alam M."/>
        </authorList>
    </citation>
    <scope>NUCLEOTIDE SEQUENCE [LARGE SCALE GENOMIC DNA]</scope>
    <source>
        <strain evidence="3">cv. CVL-1</strain>
        <tissue evidence="2">Whole seedling</tissue>
    </source>
</reference>
<dbReference type="PANTHER" id="PTHR35279:SF1">
    <property type="entry name" value="ARABINANASE_LEVANSUCRASE_INVERTASE"/>
    <property type="match status" value="1"/>
</dbReference>
<proteinExistence type="predicted"/>
<dbReference type="Proteomes" id="UP000188268">
    <property type="component" value="Unassembled WGS sequence"/>
</dbReference>
<protein>
    <recommendedName>
        <fullName evidence="4">Glycosyl hydrolase, five-bladed beta-propellor domain-containing protein</fullName>
    </recommendedName>
</protein>
<sequence>MEAATTASATATMKAVNFPTASTISRATVSATLASPWPQNKLKMLTLYAPNLNTRLSLTRCSTKPNTDTDNETDQNSTFESNPDQKTQNPSKPILSNEPIPSSSLSRGLVFDLGNAESWDCKEIGSPVVKRFLSDEEERWYMWYHGVSNENPDSDSIGLAVSSNGVHWERGLAMSQDGRHWARIEGEHHSGALFDVGSEREWDSLFISSPKVVFHGNGDLRMYYHSYDVQNGEFCIGMARSRDGMKWLKLGKIMGRGKSGSFDELGVKNPCVVKNKKDGNYVMAFEGVNEDGKGSIGLAISSDGLKDWRRVQDEAVMKQGMDDEWDCEGIGSPCLVEMDGDSDEWRLYYRGIGNGGRSGIGMAISDGSDLTKFRRWTGFHV</sequence>
<name>A0A1R3JEL6_COCAP</name>
<evidence type="ECO:0008006" key="4">
    <source>
        <dbReference type="Google" id="ProtNLM"/>
    </source>
</evidence>
<dbReference type="STRING" id="210143.A0A1R3JEL6"/>
<keyword evidence="3" id="KW-1185">Reference proteome</keyword>
<dbReference type="OrthoDB" id="3510at2759"/>
<gene>
    <name evidence="2" type="ORF">CCACVL1_06557</name>
</gene>
<organism evidence="2 3">
    <name type="scientific">Corchorus capsularis</name>
    <name type="common">Jute</name>
    <dbReference type="NCBI Taxonomy" id="210143"/>
    <lineage>
        <taxon>Eukaryota</taxon>
        <taxon>Viridiplantae</taxon>
        <taxon>Streptophyta</taxon>
        <taxon>Embryophyta</taxon>
        <taxon>Tracheophyta</taxon>
        <taxon>Spermatophyta</taxon>
        <taxon>Magnoliopsida</taxon>
        <taxon>eudicotyledons</taxon>
        <taxon>Gunneridae</taxon>
        <taxon>Pentapetalae</taxon>
        <taxon>rosids</taxon>
        <taxon>malvids</taxon>
        <taxon>Malvales</taxon>
        <taxon>Malvaceae</taxon>
        <taxon>Grewioideae</taxon>
        <taxon>Apeibeae</taxon>
        <taxon>Corchorus</taxon>
    </lineage>
</organism>
<feature type="compositionally biased region" description="Polar residues" evidence="1">
    <location>
        <begin position="59"/>
        <end position="91"/>
    </location>
</feature>
<dbReference type="InterPro" id="IPR023296">
    <property type="entry name" value="Glyco_hydro_beta-prop_sf"/>
</dbReference>
<dbReference type="Gene3D" id="2.115.10.20">
    <property type="entry name" value="Glycosyl hydrolase domain, family 43"/>
    <property type="match status" value="3"/>
</dbReference>
<accession>A0A1R3JEL6</accession>